<evidence type="ECO:0000256" key="1">
    <source>
        <dbReference type="SAM" id="MobiDB-lite"/>
    </source>
</evidence>
<keyword evidence="2" id="KW-0812">Transmembrane</keyword>
<gene>
    <name evidence="3" type="ORF">QQF64_002773</name>
</gene>
<keyword evidence="4" id="KW-1185">Reference proteome</keyword>
<feature type="region of interest" description="Disordered" evidence="1">
    <location>
        <begin position="18"/>
        <end position="48"/>
    </location>
</feature>
<keyword evidence="2" id="KW-0472">Membrane</keyword>
<keyword evidence="2" id="KW-1133">Transmembrane helix</keyword>
<protein>
    <submittedName>
        <fullName evidence="3">Uncharacterized protein</fullName>
    </submittedName>
</protein>
<proteinExistence type="predicted"/>
<accession>A0ABR3MR52</accession>
<evidence type="ECO:0000313" key="4">
    <source>
        <dbReference type="Proteomes" id="UP001558613"/>
    </source>
</evidence>
<sequence>MQTVFRCFRQQDGVKEPLRAEHTHVRTHPRARAPSLPETRAEESQSVSFQHQSRIMDLRGSHTIGMILPLYLIFYFITGSIEDALEMRARWWPDIAYAQVLRRIMVQR</sequence>
<dbReference type="Proteomes" id="UP001558613">
    <property type="component" value="Unassembled WGS sequence"/>
</dbReference>
<comment type="caution">
    <text evidence="3">The sequence shown here is derived from an EMBL/GenBank/DDBJ whole genome shotgun (WGS) entry which is preliminary data.</text>
</comment>
<dbReference type="EMBL" id="JAYMGO010000010">
    <property type="protein sequence ID" value="KAL1267098.1"/>
    <property type="molecule type" value="Genomic_DNA"/>
</dbReference>
<reference evidence="3 4" key="1">
    <citation type="submission" date="2023-09" db="EMBL/GenBank/DDBJ databases">
        <authorList>
            <person name="Wang M."/>
        </authorList>
    </citation>
    <scope>NUCLEOTIDE SEQUENCE [LARGE SCALE GENOMIC DNA]</scope>
    <source>
        <strain evidence="3">GT-2023</strain>
        <tissue evidence="3">Liver</tissue>
    </source>
</reference>
<name>A0ABR3MR52_9TELE</name>
<evidence type="ECO:0000313" key="3">
    <source>
        <dbReference type="EMBL" id="KAL1267098.1"/>
    </source>
</evidence>
<evidence type="ECO:0000256" key="2">
    <source>
        <dbReference type="SAM" id="Phobius"/>
    </source>
</evidence>
<organism evidence="3 4">
    <name type="scientific">Cirrhinus molitorella</name>
    <name type="common">mud carp</name>
    <dbReference type="NCBI Taxonomy" id="172907"/>
    <lineage>
        <taxon>Eukaryota</taxon>
        <taxon>Metazoa</taxon>
        <taxon>Chordata</taxon>
        <taxon>Craniata</taxon>
        <taxon>Vertebrata</taxon>
        <taxon>Euteleostomi</taxon>
        <taxon>Actinopterygii</taxon>
        <taxon>Neopterygii</taxon>
        <taxon>Teleostei</taxon>
        <taxon>Ostariophysi</taxon>
        <taxon>Cypriniformes</taxon>
        <taxon>Cyprinidae</taxon>
        <taxon>Labeoninae</taxon>
        <taxon>Labeonini</taxon>
        <taxon>Cirrhinus</taxon>
    </lineage>
</organism>
<feature type="transmembrane region" description="Helical" evidence="2">
    <location>
        <begin position="63"/>
        <end position="81"/>
    </location>
</feature>